<evidence type="ECO:0000313" key="2">
    <source>
        <dbReference type="EMBL" id="KKT57017.1"/>
    </source>
</evidence>
<dbReference type="EMBL" id="LCIN01000009">
    <property type="protein sequence ID" value="KKT57017.1"/>
    <property type="molecule type" value="Genomic_DNA"/>
</dbReference>
<reference evidence="2 3" key="1">
    <citation type="journal article" date="2015" name="Nature">
        <title>rRNA introns, odd ribosomes, and small enigmatic genomes across a large radiation of phyla.</title>
        <authorList>
            <person name="Brown C.T."/>
            <person name="Hug L.A."/>
            <person name="Thomas B.C."/>
            <person name="Sharon I."/>
            <person name="Castelle C.J."/>
            <person name="Singh A."/>
            <person name="Wilkins M.J."/>
            <person name="Williams K.H."/>
            <person name="Banfield J.F."/>
        </authorList>
    </citation>
    <scope>NUCLEOTIDE SEQUENCE [LARGE SCALE GENOMIC DNA]</scope>
</reference>
<dbReference type="InterPro" id="IPR035069">
    <property type="entry name" value="TTHA1013/TTHA0281-like"/>
</dbReference>
<dbReference type="Proteomes" id="UP000033977">
    <property type="component" value="Unassembled WGS sequence"/>
</dbReference>
<feature type="domain" description="HicB-like antitoxin of toxin-antitoxin system" evidence="1">
    <location>
        <begin position="6"/>
        <end position="70"/>
    </location>
</feature>
<evidence type="ECO:0000259" key="1">
    <source>
        <dbReference type="Pfam" id="PF15919"/>
    </source>
</evidence>
<comment type="caution">
    <text evidence="2">The sequence shown here is derived from an EMBL/GenBank/DDBJ whole genome shotgun (WGS) entry which is preliminary data.</text>
</comment>
<dbReference type="PROSITE" id="PS51257">
    <property type="entry name" value="PROKAR_LIPOPROTEIN"/>
    <property type="match status" value="1"/>
</dbReference>
<accession>A0A0G1KL37</accession>
<dbReference type="Gene3D" id="3.30.160.250">
    <property type="match status" value="1"/>
</dbReference>
<dbReference type="InterPro" id="IPR031807">
    <property type="entry name" value="HicB-like"/>
</dbReference>
<dbReference type="InterPro" id="IPR051404">
    <property type="entry name" value="TA_system_antitoxin"/>
</dbReference>
<organism evidence="2 3">
    <name type="scientific">Candidatus Giovannonibacteria bacterium GW2011_GWB1_44_23</name>
    <dbReference type="NCBI Taxonomy" id="1618652"/>
    <lineage>
        <taxon>Bacteria</taxon>
        <taxon>Candidatus Giovannoniibacteriota</taxon>
    </lineage>
</organism>
<gene>
    <name evidence="2" type="ORF">UW49_C0009G0038</name>
</gene>
<protein>
    <recommendedName>
        <fullName evidence="1">HicB-like antitoxin of toxin-antitoxin system domain-containing protein</fullName>
    </recommendedName>
</protein>
<dbReference type="PANTHER" id="PTHR34504:SF2">
    <property type="entry name" value="UPF0150 PROTEIN SSL0259"/>
    <property type="match status" value="1"/>
</dbReference>
<dbReference type="PANTHER" id="PTHR34504">
    <property type="entry name" value="ANTITOXIN HICB"/>
    <property type="match status" value="1"/>
</dbReference>
<sequence length="84" mass="9590">MKTLSYRIIIEPDGKRAFHGYVPALQGCHTWGKTVEETREHLRDAINVYLKSLVDDGEVIPEDKGVEMIETVTFAPRNKELVYA</sequence>
<evidence type="ECO:0000313" key="3">
    <source>
        <dbReference type="Proteomes" id="UP000033977"/>
    </source>
</evidence>
<name>A0A0G1KL37_9BACT</name>
<proteinExistence type="predicted"/>
<dbReference type="AlphaFoldDB" id="A0A0G1KL37"/>
<dbReference type="Pfam" id="PF15919">
    <property type="entry name" value="HicB_lk_antitox"/>
    <property type="match status" value="1"/>
</dbReference>
<dbReference type="SUPFAM" id="SSF143100">
    <property type="entry name" value="TTHA1013/TTHA0281-like"/>
    <property type="match status" value="1"/>
</dbReference>